<dbReference type="InterPro" id="IPR054567">
    <property type="entry name" value="NNH7"/>
</dbReference>
<gene>
    <name evidence="2" type="ORF">GA0070604_4760</name>
</gene>
<evidence type="ECO:0000313" key="2">
    <source>
        <dbReference type="EMBL" id="SCL62515.1"/>
    </source>
</evidence>
<dbReference type="STRING" id="227316.GA0070604_4760"/>
<dbReference type="RefSeq" id="WP_091122728.1">
    <property type="nucleotide sequence ID" value="NZ_FMHY01000002.1"/>
</dbReference>
<evidence type="ECO:0000259" key="1">
    <source>
        <dbReference type="Pfam" id="PF22738"/>
    </source>
</evidence>
<dbReference type="OrthoDB" id="419933at2"/>
<feature type="domain" description="NACHT N-terminal Helical" evidence="1">
    <location>
        <begin position="3"/>
        <end position="216"/>
    </location>
</feature>
<keyword evidence="3" id="KW-1185">Reference proteome</keyword>
<dbReference type="Gene3D" id="3.40.50.300">
    <property type="entry name" value="P-loop containing nucleotide triphosphate hydrolases"/>
    <property type="match status" value="1"/>
</dbReference>
<dbReference type="InterPro" id="IPR027417">
    <property type="entry name" value="P-loop_NTPase"/>
</dbReference>
<dbReference type="Proteomes" id="UP000199696">
    <property type="component" value="Unassembled WGS sequence"/>
</dbReference>
<organism evidence="2 3">
    <name type="scientific">Micromonospora eburnea</name>
    <dbReference type="NCBI Taxonomy" id="227316"/>
    <lineage>
        <taxon>Bacteria</taxon>
        <taxon>Bacillati</taxon>
        <taxon>Actinomycetota</taxon>
        <taxon>Actinomycetes</taxon>
        <taxon>Micromonosporales</taxon>
        <taxon>Micromonosporaceae</taxon>
        <taxon>Micromonospora</taxon>
    </lineage>
</organism>
<accession>A0A1C6V8B5</accession>
<dbReference type="Pfam" id="PF22738">
    <property type="entry name" value="NNH7"/>
    <property type="match status" value="1"/>
</dbReference>
<proteinExistence type="predicted"/>
<sequence length="1109" mass="121897">MRDTLSYADAVRLLGGEKSRLVDWFERLTAVLPVPPGLGVVDVKGVVRLGDELLRRVSENRSGLSRYGRTQRLEAAHAVLVVTAFFEVLDEAELPLDLAAARIVKAEQLALSGAGPVQARVLTDAFFRTRAPVPGPHLPYPRLHAAVTRFYDGLAADLDAFLHGLEVWERLTGSQQKQLARALARLPATAADRYRDLLTRLAVDFPEVSFWLGLHEHEATREEVRGLSTGLAELRDALVALSTGGPPDDRRAALAAAYAAELRRPVVSSGDVPVGLTVPTLGDAYVPPLCRIAELGPGARPSDENWWHRQPVRDDLWQSLVVHLTSPGATRAPLLLLGQPGSGKSVFTRVVAGRLPAADFLVVRVVLRDVYAAGDLQDQIEQAIRNDTGERLDWPVLARSAGDALPVVLLDGFDELLQATGVSQTDYLRRVAAFQRREADQGRPVAVLVTSRTSVADRAQPPPGTVAIRLEPFDGTRVDTWVRTWNQVNAAAFRAPGARPLDPATVLSHRELAEQPLLLLMLALYDAEGHDLRQAGELRRGELYERLLSRFARREVVKQRDGLPDRELDRAVEEELRRLAVVAFAMFNRGVQWVTTNELDADLAALPFGGSGAARRDGLRAPLAAAEVVLGRFFFIHRSRSSDEERRRETYEFLHATFGEYLVARLTAQVVDDLVARDGAASLSWAGEPPDDDLLHALLSYGVLSTRATVLAFLDERLARRAVADRAAWRDLLLRLFRAAPYAAGARRFDSYHPRRLRVPARYAAYSANLLLLILADGGPVTGWTLFPQATDPVDDWRAQVGLWRAQLDPEQWQSLSDLLALERIEEGAGRDVRIWTDDRFAVPPDMDVPWNAGLPGQLASGYAAPRELLARLRRNAHLSCDPEAAIVVHALEPVFDKLSSALAVFGDVNGIVHVSAAHALLDAWLLPLRPATQQERTYTYLRCVRLVNGLPAMVPVWDRAAFLRLLLDRLATDREASAEVVVEVLAACHPEPLQDSAVVFALLRCVRRVLGSDEATDLRLSLIVDATVRDWTGLLDITLDDVTADVLVRLAARGVSTPFITPDQLAAFDASYGGQHPDLVRRLRPLVREVAGVDGETPTGRCRGGPRG</sequence>
<dbReference type="SUPFAM" id="SSF52540">
    <property type="entry name" value="P-loop containing nucleoside triphosphate hydrolases"/>
    <property type="match status" value="1"/>
</dbReference>
<protein>
    <recommendedName>
        <fullName evidence="1">NACHT N-terminal Helical domain-containing protein</fullName>
    </recommendedName>
</protein>
<name>A0A1C6V8B5_9ACTN</name>
<dbReference type="EMBL" id="FMHY01000002">
    <property type="protein sequence ID" value="SCL62515.1"/>
    <property type="molecule type" value="Genomic_DNA"/>
</dbReference>
<dbReference type="AlphaFoldDB" id="A0A1C6V8B5"/>
<evidence type="ECO:0000313" key="3">
    <source>
        <dbReference type="Proteomes" id="UP000199696"/>
    </source>
</evidence>
<reference evidence="3" key="1">
    <citation type="submission" date="2016-06" db="EMBL/GenBank/DDBJ databases">
        <authorList>
            <person name="Varghese N."/>
            <person name="Submissions Spin"/>
        </authorList>
    </citation>
    <scope>NUCLEOTIDE SEQUENCE [LARGE SCALE GENOMIC DNA]</scope>
    <source>
        <strain evidence="3">DSM 44814</strain>
    </source>
</reference>